<name>A0AA92TFF6_9BACT</name>
<dbReference type="AlphaFoldDB" id="A0AA92TFF6"/>
<gene>
    <name evidence="1" type="ORF">DXB80_08970</name>
</gene>
<sequence length="133" mass="15537">MEKSYLPYKSELTSRIALYPICKKPFEKGFKLLDEGKIKEGLEEIHYASELLLKIVLNNNKSLEQQTDKDIEKILEHNGWGTTVKTLFPMLKDILLKTFEDEGEKNFKINLFKVEINNFIDSLLSKKQIMVIQ</sequence>
<dbReference type="EMBL" id="QSUC01000022">
    <property type="protein sequence ID" value="RGN08483.1"/>
    <property type="molecule type" value="Genomic_DNA"/>
</dbReference>
<dbReference type="RefSeq" id="WP_117728159.1">
    <property type="nucleotide sequence ID" value="NZ_QRSU01000021.1"/>
</dbReference>
<organism evidence="1 2">
    <name type="scientific">Segatella copri</name>
    <dbReference type="NCBI Taxonomy" id="165179"/>
    <lineage>
        <taxon>Bacteria</taxon>
        <taxon>Pseudomonadati</taxon>
        <taxon>Bacteroidota</taxon>
        <taxon>Bacteroidia</taxon>
        <taxon>Bacteroidales</taxon>
        <taxon>Prevotellaceae</taxon>
        <taxon>Segatella</taxon>
    </lineage>
</organism>
<accession>A0AA92TFF6</accession>
<comment type="caution">
    <text evidence="1">The sequence shown here is derived from an EMBL/GenBank/DDBJ whole genome shotgun (WGS) entry which is preliminary data.</text>
</comment>
<dbReference type="Proteomes" id="UP000261245">
    <property type="component" value="Unassembled WGS sequence"/>
</dbReference>
<evidence type="ECO:0000313" key="2">
    <source>
        <dbReference type="Proteomes" id="UP000261245"/>
    </source>
</evidence>
<reference evidence="1 2" key="1">
    <citation type="submission" date="2018-08" db="EMBL/GenBank/DDBJ databases">
        <title>A genome reference for cultivated species of the human gut microbiota.</title>
        <authorList>
            <person name="Zou Y."/>
            <person name="Xue W."/>
            <person name="Luo G."/>
        </authorList>
    </citation>
    <scope>NUCLEOTIDE SEQUENCE [LARGE SCALE GENOMIC DNA]</scope>
    <source>
        <strain evidence="1 2">OM06-11</strain>
    </source>
</reference>
<evidence type="ECO:0000313" key="1">
    <source>
        <dbReference type="EMBL" id="RGN08483.1"/>
    </source>
</evidence>
<protein>
    <submittedName>
        <fullName evidence="1">Uncharacterized protein</fullName>
    </submittedName>
</protein>
<proteinExistence type="predicted"/>